<keyword evidence="3" id="KW-1185">Reference proteome</keyword>
<comment type="caution">
    <text evidence="2">The sequence shown here is derived from an EMBL/GenBank/DDBJ whole genome shotgun (WGS) entry which is preliminary data.</text>
</comment>
<feature type="region of interest" description="Disordered" evidence="1">
    <location>
        <begin position="172"/>
        <end position="195"/>
    </location>
</feature>
<reference evidence="2 3" key="2">
    <citation type="submission" date="2020-02" db="EMBL/GenBank/DDBJ databases">
        <title>Erythrobacter dongmakensis sp. nov., isolated from a tidal mudflat.</title>
        <authorList>
            <person name="Kim I.S."/>
        </authorList>
    </citation>
    <scope>NUCLEOTIDE SEQUENCE [LARGE SCALE GENOMIC DNA]</scope>
    <source>
        <strain evidence="2 3">GH3-10</strain>
    </source>
</reference>
<sequence length="195" mass="20567">MNILAGAGFAAVAAGLLYVFVDQKPADVYDMPVDQAYGLLTSVDFGESKGDVMRTSTGNGSNKVTWRTRGSHVGRACDLALAPFEGDAARTHVTVTCQGGGAGEGAAAGMAHNMHRDNVIERLDARLTGRAFDSARVGSTASRWPSDGVDGSYGTAVSKAIEMDREVREMQAESRKPRSAEEIQDAQMDAFYAGG</sequence>
<reference evidence="2 3" key="1">
    <citation type="submission" date="2019-12" db="EMBL/GenBank/DDBJ databases">
        <authorList>
            <person name="Lee S.D."/>
        </authorList>
    </citation>
    <scope>NUCLEOTIDE SEQUENCE [LARGE SCALE GENOMIC DNA]</scope>
    <source>
        <strain evidence="2 3">GH3-10</strain>
    </source>
</reference>
<evidence type="ECO:0000313" key="3">
    <source>
        <dbReference type="Proteomes" id="UP000461409"/>
    </source>
</evidence>
<feature type="compositionally biased region" description="Basic and acidic residues" evidence="1">
    <location>
        <begin position="172"/>
        <end position="181"/>
    </location>
</feature>
<protein>
    <submittedName>
        <fullName evidence="2">Uncharacterized protein</fullName>
    </submittedName>
</protein>
<evidence type="ECO:0000313" key="2">
    <source>
        <dbReference type="EMBL" id="MWV28297.1"/>
    </source>
</evidence>
<dbReference type="Proteomes" id="UP000461409">
    <property type="component" value="Unassembled WGS sequence"/>
</dbReference>
<dbReference type="RefSeq" id="WP_160485906.1">
    <property type="nucleotide sequence ID" value="NZ_WUBR01000002.1"/>
</dbReference>
<organism evidence="2 3">
    <name type="scientific">Aurantiacibacter rhizosphaerae</name>
    <dbReference type="NCBI Taxonomy" id="2691582"/>
    <lineage>
        <taxon>Bacteria</taxon>
        <taxon>Pseudomonadati</taxon>
        <taxon>Pseudomonadota</taxon>
        <taxon>Alphaproteobacteria</taxon>
        <taxon>Sphingomonadales</taxon>
        <taxon>Erythrobacteraceae</taxon>
        <taxon>Aurantiacibacter</taxon>
    </lineage>
</organism>
<proteinExistence type="predicted"/>
<dbReference type="AlphaFoldDB" id="A0A844XCX5"/>
<name>A0A844XCX5_9SPHN</name>
<dbReference type="EMBL" id="WUBR01000002">
    <property type="protein sequence ID" value="MWV28297.1"/>
    <property type="molecule type" value="Genomic_DNA"/>
</dbReference>
<gene>
    <name evidence="2" type="ORF">GRF63_10305</name>
</gene>
<accession>A0A844XCX5</accession>
<evidence type="ECO:0000256" key="1">
    <source>
        <dbReference type="SAM" id="MobiDB-lite"/>
    </source>
</evidence>